<accession>A0A6L5X845</accession>
<gene>
    <name evidence="1" type="ORF">FYJ35_08090</name>
</gene>
<dbReference type="EMBL" id="VULZ01000007">
    <property type="protein sequence ID" value="MSS15004.1"/>
    <property type="molecule type" value="Genomic_DNA"/>
</dbReference>
<organism evidence="1 2">
    <name type="scientific">Porcincola intestinalis</name>
    <dbReference type="NCBI Taxonomy" id="2606632"/>
    <lineage>
        <taxon>Bacteria</taxon>
        <taxon>Bacillati</taxon>
        <taxon>Bacillota</taxon>
        <taxon>Clostridia</taxon>
        <taxon>Lachnospirales</taxon>
        <taxon>Lachnospiraceae</taxon>
        <taxon>Porcincola</taxon>
    </lineage>
</organism>
<reference evidence="1 2" key="1">
    <citation type="submission" date="2019-08" db="EMBL/GenBank/DDBJ databases">
        <title>In-depth cultivation of the pig gut microbiome towards novel bacterial diversity and tailored functional studies.</title>
        <authorList>
            <person name="Wylensek D."/>
            <person name="Hitch T.C.A."/>
            <person name="Clavel T."/>
        </authorList>
    </citation>
    <scope>NUCLEOTIDE SEQUENCE [LARGE SCALE GENOMIC DNA]</scope>
    <source>
        <strain evidence="1 2">Oil+RF-744-WCA-WT-11</strain>
    </source>
</reference>
<protein>
    <submittedName>
        <fullName evidence="1">Uncharacterized protein</fullName>
    </submittedName>
</protein>
<proteinExistence type="predicted"/>
<sequence length="85" mass="9832">MKTYFYSDENEEYTLLVGSADEIHKEFETRIAKGYFFRYVEDPIFIPGRTYGLIISKSDSIDSDFGMEVIGEKVVKQVARELTTC</sequence>
<name>A0A6L5X845_9FIRM</name>
<dbReference type="Proteomes" id="UP000481852">
    <property type="component" value="Unassembled WGS sequence"/>
</dbReference>
<evidence type="ECO:0000313" key="2">
    <source>
        <dbReference type="Proteomes" id="UP000481852"/>
    </source>
</evidence>
<dbReference type="AlphaFoldDB" id="A0A6L5X845"/>
<dbReference type="RefSeq" id="WP_154525405.1">
    <property type="nucleotide sequence ID" value="NZ_VULZ01000007.1"/>
</dbReference>
<comment type="caution">
    <text evidence="1">The sequence shown here is derived from an EMBL/GenBank/DDBJ whole genome shotgun (WGS) entry which is preliminary data.</text>
</comment>
<evidence type="ECO:0000313" key="1">
    <source>
        <dbReference type="EMBL" id="MSS15004.1"/>
    </source>
</evidence>
<keyword evidence="2" id="KW-1185">Reference proteome</keyword>